<feature type="region of interest" description="Disordered" evidence="1">
    <location>
        <begin position="76"/>
        <end position="241"/>
    </location>
</feature>
<accession>Q6R5M9</accession>
<proteinExistence type="evidence at transcript level"/>
<protein>
    <submittedName>
        <fullName evidence="3">Mucin-like protein</fullName>
    </submittedName>
</protein>
<reference evidence="3" key="1">
    <citation type="submission" date="2003-12" db="EMBL/GenBank/DDBJ databases">
        <title>Eimeria tenella mucin-like protein.</title>
        <authorList>
            <person name="Labbe M."/>
            <person name="Refega S."/>
            <person name="Girard-Misguich F."/>
            <person name="Pery P."/>
        </authorList>
    </citation>
    <scope>NUCLEOTIDE SEQUENCE</scope>
</reference>
<feature type="chain" id="PRO_5004279840" evidence="2">
    <location>
        <begin position="20"/>
        <end position="499"/>
    </location>
</feature>
<sequence length="499" mass="55215">MHALHSLILIAITAEALLGTETARSSGGAPRAIHQSISPLSKRRPGMLPAVSSLALLIATIVGFLGVRCYSSIKGHSPNGPPGQHKRNMAEGGQSPCLDDDDDDDDKFPSLKELGATAAPDDDKELGATAAPDDDKELGATAAPDDDKELGATAAPDDDKELGATAAPDDDKELGATAAPDDDKELGATAAPDDDKELGATAAPDDDKELGATAAPDDDKELGATAAPDDDKTIKPAPAQPIAPLWFEKERRERRERARVDALLNMSSARLGKIELQKATGGPYWVLETEKYAREDILRFEREGFDRISKNVLKEKVPIEEDESTWFLAALYLKVHEEYKTKVEEDCRKARQTLSQIGVANIPRAFQDVAWEFIKDMRTTSKFMLELEAVESRMRVGFKLIKPTVMEKIMSEPTMSYLRREISTGVISGLLTILSKGGKSWLTDQIINEEVEPWLKAWEREIYKALHKYHKWTAHSWDFYKIIQAYKKEIVDLLLRYYK</sequence>
<name>Q6R5M9_EIMTE</name>
<evidence type="ECO:0000256" key="2">
    <source>
        <dbReference type="SAM" id="SignalP"/>
    </source>
</evidence>
<evidence type="ECO:0000256" key="1">
    <source>
        <dbReference type="SAM" id="MobiDB-lite"/>
    </source>
</evidence>
<dbReference type="EMBL" id="AY512383">
    <property type="protein sequence ID" value="AAR97578.1"/>
    <property type="molecule type" value="mRNA"/>
</dbReference>
<evidence type="ECO:0000313" key="3">
    <source>
        <dbReference type="EMBL" id="AAR97578.1"/>
    </source>
</evidence>
<dbReference type="AlphaFoldDB" id="Q6R5M9"/>
<organism evidence="3">
    <name type="scientific">Eimeria tenella</name>
    <name type="common">Coccidian parasite</name>
    <dbReference type="NCBI Taxonomy" id="5802"/>
    <lineage>
        <taxon>Eukaryota</taxon>
        <taxon>Sar</taxon>
        <taxon>Alveolata</taxon>
        <taxon>Apicomplexa</taxon>
        <taxon>Conoidasida</taxon>
        <taxon>Coccidia</taxon>
        <taxon>Eucoccidiorida</taxon>
        <taxon>Eimeriorina</taxon>
        <taxon>Eimeriidae</taxon>
        <taxon>Eimeria</taxon>
    </lineage>
</organism>
<dbReference type="VEuPathDB" id="ToxoDB:ETH2_1100600"/>
<keyword evidence="2" id="KW-0732">Signal</keyword>
<feature type="signal peptide" evidence="2">
    <location>
        <begin position="1"/>
        <end position="19"/>
    </location>
</feature>